<evidence type="ECO:0000313" key="5">
    <source>
        <dbReference type="Proteomes" id="UP000321223"/>
    </source>
</evidence>
<sequence>MKKLKLAVFDLSVGLALTLLVTACSGSEVSQTTSSPVTNSPSPTVETAPTEKSAASSPYSVDFSKDTANVSLEGFSSFPEDWGRWTDGSPASIKFVQNLPSSFELIFKAAAFGPNVNKDIIISVGSQQQKIQLTDKAAEIKVKFTGVPANERTITFTIPEPTSPKQLGEKDERKLGIAFNTLNIVETK</sequence>
<accession>A0A510PIS8</accession>
<evidence type="ECO:0000259" key="3">
    <source>
        <dbReference type="Pfam" id="PF22895"/>
    </source>
</evidence>
<feature type="signal peptide" evidence="2">
    <location>
        <begin position="1"/>
        <end position="23"/>
    </location>
</feature>
<evidence type="ECO:0000313" key="4">
    <source>
        <dbReference type="EMBL" id="GCA93735.1"/>
    </source>
</evidence>
<reference evidence="4 5" key="1">
    <citation type="journal article" date="2019" name="Appl. Environ. Microbiol.">
        <title>Co-occurrence of broad and narrow host-range viruses infecting the toxic bloom-forming cyanobacterium Microcystis aeruginosa.</title>
        <authorList>
            <person name="Morimoto D."/>
            <person name="Tominaga K."/>
            <person name="Nishimura Y."/>
            <person name="Yoshida N."/>
            <person name="Kimura S."/>
            <person name="Sako Y."/>
            <person name="Yoshida T."/>
        </authorList>
    </citation>
    <scope>NUCLEOTIDE SEQUENCE [LARGE SCALE GENOMIC DNA]</scope>
    <source>
        <strain evidence="4 5">11-30S32</strain>
    </source>
</reference>
<gene>
    <name evidence="4" type="ORF">MAE30S32_23870</name>
</gene>
<feature type="domain" description="DUF7024" evidence="3">
    <location>
        <begin position="69"/>
        <end position="185"/>
    </location>
</feature>
<evidence type="ECO:0000256" key="2">
    <source>
        <dbReference type="SAM" id="SignalP"/>
    </source>
</evidence>
<dbReference type="InterPro" id="IPR054288">
    <property type="entry name" value="DUF7024"/>
</dbReference>
<name>A0A510PIS8_MICAE</name>
<feature type="compositionally biased region" description="Low complexity" evidence="1">
    <location>
        <begin position="29"/>
        <end position="47"/>
    </location>
</feature>
<feature type="chain" id="PRO_5022205150" description="DUF7024 domain-containing protein" evidence="2">
    <location>
        <begin position="24"/>
        <end position="188"/>
    </location>
</feature>
<protein>
    <recommendedName>
        <fullName evidence="3">DUF7024 domain-containing protein</fullName>
    </recommendedName>
</protein>
<evidence type="ECO:0000256" key="1">
    <source>
        <dbReference type="SAM" id="MobiDB-lite"/>
    </source>
</evidence>
<dbReference type="RefSeq" id="WP_147070975.1">
    <property type="nucleotide sequence ID" value="NZ_BHVU01000132.1"/>
</dbReference>
<dbReference type="PROSITE" id="PS51257">
    <property type="entry name" value="PROKAR_LIPOPROTEIN"/>
    <property type="match status" value="1"/>
</dbReference>
<feature type="region of interest" description="Disordered" evidence="1">
    <location>
        <begin position="29"/>
        <end position="57"/>
    </location>
</feature>
<keyword evidence="2" id="KW-0732">Signal</keyword>
<dbReference type="EMBL" id="BHVU01000132">
    <property type="protein sequence ID" value="GCA93735.1"/>
    <property type="molecule type" value="Genomic_DNA"/>
</dbReference>
<proteinExistence type="predicted"/>
<comment type="caution">
    <text evidence="4">The sequence shown here is derived from an EMBL/GenBank/DDBJ whole genome shotgun (WGS) entry which is preliminary data.</text>
</comment>
<dbReference type="AlphaFoldDB" id="A0A510PIS8"/>
<dbReference type="Proteomes" id="UP000321223">
    <property type="component" value="Unassembled WGS sequence"/>
</dbReference>
<dbReference type="Pfam" id="PF22895">
    <property type="entry name" value="DUF7024"/>
    <property type="match status" value="1"/>
</dbReference>
<organism evidence="4 5">
    <name type="scientific">Microcystis aeruginosa 11-30S32</name>
    <dbReference type="NCBI Taxonomy" id="2358142"/>
    <lineage>
        <taxon>Bacteria</taxon>
        <taxon>Bacillati</taxon>
        <taxon>Cyanobacteriota</taxon>
        <taxon>Cyanophyceae</taxon>
        <taxon>Oscillatoriophycideae</taxon>
        <taxon>Chroococcales</taxon>
        <taxon>Microcystaceae</taxon>
        <taxon>Microcystis</taxon>
    </lineage>
</organism>